<dbReference type="AlphaFoldDB" id="A0A0H2XXA7"/>
<feature type="compositionally biased region" description="Pro residues" evidence="1">
    <location>
        <begin position="31"/>
        <end position="51"/>
    </location>
</feature>
<evidence type="ECO:0000313" key="2">
    <source>
        <dbReference type="EMBL" id="ABF78870.1"/>
    </source>
</evidence>
<proteinExistence type="predicted"/>
<organism evidence="2">
    <name type="scientific">Burkholderia orbicola (strain AU 1054)</name>
    <dbReference type="NCBI Taxonomy" id="331271"/>
    <lineage>
        <taxon>Bacteria</taxon>
        <taxon>Pseudomonadati</taxon>
        <taxon>Pseudomonadota</taxon>
        <taxon>Betaproteobacteria</taxon>
        <taxon>Burkholderiales</taxon>
        <taxon>Burkholderiaceae</taxon>
        <taxon>Burkholderia</taxon>
        <taxon>Burkholderia cepacia complex</taxon>
        <taxon>Burkholderia orbicola</taxon>
    </lineage>
</organism>
<gene>
    <name evidence="2" type="ordered locus">Bcen_3981</name>
</gene>
<dbReference type="EMBL" id="CP000379">
    <property type="protein sequence ID" value="ABF78870.1"/>
    <property type="molecule type" value="Genomic_DNA"/>
</dbReference>
<name>A0A0H2XXA7_BURO1</name>
<protein>
    <submittedName>
        <fullName evidence="2">Uncharacterized protein</fullName>
    </submittedName>
</protein>
<evidence type="ECO:0000256" key="1">
    <source>
        <dbReference type="SAM" id="MobiDB-lite"/>
    </source>
</evidence>
<sequence>MNTPSMLHRPEPTTPDVDPDPPPPGHDDPVDPPVPDGLPQGDPPSNPPPMRMPGGGSAPPPAARPLKRRTVMDIHVQSPDKRAIAQVLGRYFESRSLHYHIEELPGGVLQIGFRASGRPVAVTVSFDDAAYDTYTHWDASQKQLALGRLADGFSRMMSTRSPAALAGDYHVERF</sequence>
<reference evidence="2" key="1">
    <citation type="submission" date="2006-05" db="EMBL/GenBank/DDBJ databases">
        <title>Complete sequence of chromosome 2 of Burkholderia cenocepacia AU 1054.</title>
        <authorList>
            <consortium name="US DOE Joint Genome Institute"/>
            <person name="Copeland A."/>
            <person name="Lucas S."/>
            <person name="Lapidus A."/>
            <person name="Barry K."/>
            <person name="Detter J.C."/>
            <person name="Glavina del Rio T."/>
            <person name="Hammon N."/>
            <person name="Israni S."/>
            <person name="Dalin E."/>
            <person name="Tice H."/>
            <person name="Pitluck S."/>
            <person name="Chain P."/>
            <person name="Malfatti S."/>
            <person name="Shin M."/>
            <person name="Vergez L."/>
            <person name="Schmutz J."/>
            <person name="Larimer F."/>
            <person name="Land M."/>
            <person name="Hauser L."/>
            <person name="Kyrpides N."/>
            <person name="Lykidis A."/>
            <person name="LiPuma J.J."/>
            <person name="Konstantinidis K."/>
            <person name="Tiedje J.M."/>
            <person name="Richardson P."/>
        </authorList>
    </citation>
    <scope>NUCLEOTIDE SEQUENCE [LARGE SCALE GENOMIC DNA]</scope>
    <source>
        <strain evidence="2">AU 1054</strain>
    </source>
</reference>
<feature type="region of interest" description="Disordered" evidence="1">
    <location>
        <begin position="1"/>
        <end position="64"/>
    </location>
</feature>
<accession>A0A0H2XXA7</accession>
<dbReference type="HOGENOM" id="CLU_1537181_0_0_4"/>